<comment type="caution">
    <text evidence="5">The sequence shown here is derived from an EMBL/GenBank/DDBJ whole genome shotgun (WGS) entry which is preliminary data.</text>
</comment>
<evidence type="ECO:0000256" key="1">
    <source>
        <dbReference type="ARBA" id="ARBA00022603"/>
    </source>
</evidence>
<dbReference type="PANTHER" id="PTHR43464">
    <property type="entry name" value="METHYLTRANSFERASE"/>
    <property type="match status" value="1"/>
</dbReference>
<dbReference type="InterPro" id="IPR041698">
    <property type="entry name" value="Methyltransf_25"/>
</dbReference>
<organism evidence="5 6">
    <name type="scientific">Nocardia mexicana</name>
    <dbReference type="NCBI Taxonomy" id="279262"/>
    <lineage>
        <taxon>Bacteria</taxon>
        <taxon>Bacillati</taxon>
        <taxon>Actinomycetota</taxon>
        <taxon>Actinomycetes</taxon>
        <taxon>Mycobacteriales</taxon>
        <taxon>Nocardiaceae</taxon>
        <taxon>Nocardia</taxon>
    </lineage>
</organism>
<evidence type="ECO:0000313" key="5">
    <source>
        <dbReference type="EMBL" id="RDI54292.1"/>
    </source>
</evidence>
<reference evidence="5 6" key="1">
    <citation type="submission" date="2018-07" db="EMBL/GenBank/DDBJ databases">
        <title>Genomic Encyclopedia of Type Strains, Phase IV (KMG-IV): sequencing the most valuable type-strain genomes for metagenomic binning, comparative biology and taxonomic classification.</title>
        <authorList>
            <person name="Goeker M."/>
        </authorList>
    </citation>
    <scope>NUCLEOTIDE SEQUENCE [LARGE SCALE GENOMIC DNA]</scope>
    <source>
        <strain evidence="5 6">DSM 44952</strain>
    </source>
</reference>
<dbReference type="AlphaFoldDB" id="A0A370HBI6"/>
<evidence type="ECO:0000259" key="4">
    <source>
        <dbReference type="Pfam" id="PF13649"/>
    </source>
</evidence>
<proteinExistence type="predicted"/>
<feature type="domain" description="Methyltransferase" evidence="4">
    <location>
        <begin position="41"/>
        <end position="144"/>
    </location>
</feature>
<dbReference type="EMBL" id="QQAZ01000002">
    <property type="protein sequence ID" value="RDI54292.1"/>
    <property type="molecule type" value="Genomic_DNA"/>
</dbReference>
<dbReference type="OrthoDB" id="3825914at2"/>
<sequence>MTQTAEFWNTVYDNDTAPWVIGEPQPAIVALEREGRITGRVLDPGSGAGEHTIMLTRLGYDVLGVDLSPSAVAYAQRNAAEKGVPTAQFRVVDAVRVGREPESGTVLGVFDTIVDSALFHVFGEDPEARADYVRGLHALCKPGGYVHVLALSNAEPGIGPRISDTLIRESFGDGWELEDLRPSTYRGRVTGLVADDVDKLGLESEDGIIDTVAWLARIRRI</sequence>
<dbReference type="SUPFAM" id="SSF53335">
    <property type="entry name" value="S-adenosyl-L-methionine-dependent methyltransferases"/>
    <property type="match status" value="1"/>
</dbReference>
<keyword evidence="2 5" id="KW-0808">Transferase</keyword>
<accession>A0A370HBI6</accession>
<evidence type="ECO:0000256" key="2">
    <source>
        <dbReference type="ARBA" id="ARBA00022679"/>
    </source>
</evidence>
<protein>
    <submittedName>
        <fullName evidence="5">Methyltransferase family protein</fullName>
    </submittedName>
</protein>
<gene>
    <name evidence="5" type="ORF">DFR68_102416</name>
</gene>
<keyword evidence="6" id="KW-1185">Reference proteome</keyword>
<dbReference type="CDD" id="cd02440">
    <property type="entry name" value="AdoMet_MTases"/>
    <property type="match status" value="1"/>
</dbReference>
<name>A0A370HBI6_9NOCA</name>
<dbReference type="RefSeq" id="WP_068021009.1">
    <property type="nucleotide sequence ID" value="NZ_QQAZ01000002.1"/>
</dbReference>
<evidence type="ECO:0000256" key="3">
    <source>
        <dbReference type="ARBA" id="ARBA00022691"/>
    </source>
</evidence>
<dbReference type="PANTHER" id="PTHR43464:SF19">
    <property type="entry name" value="UBIQUINONE BIOSYNTHESIS O-METHYLTRANSFERASE, MITOCHONDRIAL"/>
    <property type="match status" value="1"/>
</dbReference>
<dbReference type="GO" id="GO:0008168">
    <property type="term" value="F:methyltransferase activity"/>
    <property type="evidence" value="ECO:0007669"/>
    <property type="project" value="UniProtKB-KW"/>
</dbReference>
<dbReference type="STRING" id="1210089.GCA_001613165_03678"/>
<keyword evidence="3" id="KW-0949">S-adenosyl-L-methionine</keyword>
<dbReference type="Gene3D" id="3.40.50.150">
    <property type="entry name" value="Vaccinia Virus protein VP39"/>
    <property type="match status" value="1"/>
</dbReference>
<dbReference type="Pfam" id="PF13649">
    <property type="entry name" value="Methyltransf_25"/>
    <property type="match status" value="1"/>
</dbReference>
<dbReference type="Proteomes" id="UP000255355">
    <property type="component" value="Unassembled WGS sequence"/>
</dbReference>
<evidence type="ECO:0000313" key="6">
    <source>
        <dbReference type="Proteomes" id="UP000255355"/>
    </source>
</evidence>
<dbReference type="GO" id="GO:0032259">
    <property type="term" value="P:methylation"/>
    <property type="evidence" value="ECO:0007669"/>
    <property type="project" value="UniProtKB-KW"/>
</dbReference>
<dbReference type="InterPro" id="IPR029063">
    <property type="entry name" value="SAM-dependent_MTases_sf"/>
</dbReference>
<keyword evidence="1 5" id="KW-0489">Methyltransferase</keyword>